<evidence type="ECO:0000259" key="1">
    <source>
        <dbReference type="Pfam" id="PF01370"/>
    </source>
</evidence>
<accession>A0A8H6CG50</accession>
<protein>
    <recommendedName>
        <fullName evidence="1">NAD-dependent epimerase/dehydratase domain-containing protein</fullName>
    </recommendedName>
</protein>
<dbReference type="EMBL" id="JACCJB010000011">
    <property type="protein sequence ID" value="KAF6222869.1"/>
    <property type="molecule type" value="Genomic_DNA"/>
</dbReference>
<reference evidence="2 3" key="1">
    <citation type="journal article" date="2020" name="Genomics">
        <title>Complete, high-quality genomes from long-read metagenomic sequencing of two wolf lichen thalli reveals enigmatic genome architecture.</title>
        <authorList>
            <person name="McKenzie S.K."/>
            <person name="Walston R.F."/>
            <person name="Allen J.L."/>
        </authorList>
    </citation>
    <scope>NUCLEOTIDE SEQUENCE [LARGE SCALE GENOMIC DNA]</scope>
    <source>
        <strain evidence="2">WasteWater1</strain>
    </source>
</reference>
<dbReference type="SUPFAM" id="SSF51735">
    <property type="entry name" value="NAD(P)-binding Rossmann-fold domains"/>
    <property type="match status" value="1"/>
</dbReference>
<organism evidence="2 3">
    <name type="scientific">Letharia lupina</name>
    <dbReference type="NCBI Taxonomy" id="560253"/>
    <lineage>
        <taxon>Eukaryota</taxon>
        <taxon>Fungi</taxon>
        <taxon>Dikarya</taxon>
        <taxon>Ascomycota</taxon>
        <taxon>Pezizomycotina</taxon>
        <taxon>Lecanoromycetes</taxon>
        <taxon>OSLEUM clade</taxon>
        <taxon>Lecanoromycetidae</taxon>
        <taxon>Lecanorales</taxon>
        <taxon>Lecanorineae</taxon>
        <taxon>Parmeliaceae</taxon>
        <taxon>Letharia</taxon>
    </lineage>
</organism>
<dbReference type="CDD" id="cd05262">
    <property type="entry name" value="SDR_a7"/>
    <property type="match status" value="1"/>
</dbReference>
<dbReference type="RefSeq" id="XP_037152215.1">
    <property type="nucleotide sequence ID" value="XM_037291853.1"/>
</dbReference>
<gene>
    <name evidence="2" type="ORF">HO133_000920</name>
</gene>
<evidence type="ECO:0000313" key="2">
    <source>
        <dbReference type="EMBL" id="KAF6222869.1"/>
    </source>
</evidence>
<keyword evidence="3" id="KW-1185">Reference proteome</keyword>
<sequence length="297" mass="31485">MRVFVTGAAGFIGRATVQELVKNGHQVLGLARNDAHVEAVTKAGAEAHKGDLSDIESLKSGAKAADGVIHLAFIHDFKDFPGACATDRAAIEAMGEVLAGTNKPLIIASGTLGLPKGTLAVEDTEPERDIPMSDRVKSADLVYALSKEKHVRGAVVRFTPTVHGAGDPGMLPRLIDMYRQKGSVVYVGDGSARWPAVHRDDAAVLLRLVLEKGTAGATYHAVAEQGVPMKDILTVVSEHLQLPLKGQSVQEAMGAVGFFAHLLGMDNPTSSEKTQKELGWHPTQPGLVADLEANYFS</sequence>
<dbReference type="InterPro" id="IPR001509">
    <property type="entry name" value="Epimerase_deHydtase"/>
</dbReference>
<comment type="caution">
    <text evidence="2">The sequence shown here is derived from an EMBL/GenBank/DDBJ whole genome shotgun (WGS) entry which is preliminary data.</text>
</comment>
<dbReference type="GO" id="GO:0005737">
    <property type="term" value="C:cytoplasm"/>
    <property type="evidence" value="ECO:0007669"/>
    <property type="project" value="TreeGrafter"/>
</dbReference>
<dbReference type="InterPro" id="IPR051783">
    <property type="entry name" value="NAD(P)-dependent_oxidoreduct"/>
</dbReference>
<dbReference type="Gene3D" id="3.40.50.720">
    <property type="entry name" value="NAD(P)-binding Rossmann-like Domain"/>
    <property type="match status" value="1"/>
</dbReference>
<dbReference type="Pfam" id="PF01370">
    <property type="entry name" value="Epimerase"/>
    <property type="match status" value="1"/>
</dbReference>
<dbReference type="Proteomes" id="UP000593566">
    <property type="component" value="Unassembled WGS sequence"/>
</dbReference>
<name>A0A8H6CG50_9LECA</name>
<feature type="domain" description="NAD-dependent epimerase/dehydratase" evidence="1">
    <location>
        <begin position="3"/>
        <end position="219"/>
    </location>
</feature>
<dbReference type="PANTHER" id="PTHR48079">
    <property type="entry name" value="PROTEIN YEEZ"/>
    <property type="match status" value="1"/>
</dbReference>
<evidence type="ECO:0000313" key="3">
    <source>
        <dbReference type="Proteomes" id="UP000593566"/>
    </source>
</evidence>
<dbReference type="InterPro" id="IPR036291">
    <property type="entry name" value="NAD(P)-bd_dom_sf"/>
</dbReference>
<dbReference type="GeneID" id="59329338"/>
<dbReference type="PANTHER" id="PTHR48079:SF6">
    <property type="entry name" value="NAD(P)-BINDING DOMAIN-CONTAINING PROTEIN-RELATED"/>
    <property type="match status" value="1"/>
</dbReference>
<dbReference type="GO" id="GO:0004029">
    <property type="term" value="F:aldehyde dehydrogenase (NAD+) activity"/>
    <property type="evidence" value="ECO:0007669"/>
    <property type="project" value="TreeGrafter"/>
</dbReference>
<proteinExistence type="predicted"/>
<dbReference type="AlphaFoldDB" id="A0A8H6CG50"/>